<evidence type="ECO:0000313" key="2">
    <source>
        <dbReference type="Proteomes" id="UP000799755"/>
    </source>
</evidence>
<reference evidence="1" key="1">
    <citation type="journal article" date="2020" name="Stud. Mycol.">
        <title>101 Dothideomycetes genomes: a test case for predicting lifestyles and emergence of pathogens.</title>
        <authorList>
            <person name="Haridas S."/>
            <person name="Albert R."/>
            <person name="Binder M."/>
            <person name="Bloem J."/>
            <person name="Labutti K."/>
            <person name="Salamov A."/>
            <person name="Andreopoulos B."/>
            <person name="Baker S."/>
            <person name="Barry K."/>
            <person name="Bills G."/>
            <person name="Bluhm B."/>
            <person name="Cannon C."/>
            <person name="Castanera R."/>
            <person name="Culley D."/>
            <person name="Daum C."/>
            <person name="Ezra D."/>
            <person name="Gonzalez J."/>
            <person name="Henrissat B."/>
            <person name="Kuo A."/>
            <person name="Liang C."/>
            <person name="Lipzen A."/>
            <person name="Lutzoni F."/>
            <person name="Magnuson J."/>
            <person name="Mondo S."/>
            <person name="Nolan M."/>
            <person name="Ohm R."/>
            <person name="Pangilinan J."/>
            <person name="Park H.-J."/>
            <person name="Ramirez L."/>
            <person name="Alfaro M."/>
            <person name="Sun H."/>
            <person name="Tritt A."/>
            <person name="Yoshinaga Y."/>
            <person name="Zwiers L.-H."/>
            <person name="Turgeon B."/>
            <person name="Goodwin S."/>
            <person name="Spatafora J."/>
            <person name="Crous P."/>
            <person name="Grigoriev I."/>
        </authorList>
    </citation>
    <scope>NUCLEOTIDE SEQUENCE</scope>
    <source>
        <strain evidence="1">ATCC 200398</strain>
    </source>
</reference>
<dbReference type="EMBL" id="MU003497">
    <property type="protein sequence ID" value="KAF2474542.1"/>
    <property type="molecule type" value="Genomic_DNA"/>
</dbReference>
<protein>
    <submittedName>
        <fullName evidence="1">Uncharacterized protein</fullName>
    </submittedName>
</protein>
<name>A0ACB6R644_9PLEO</name>
<proteinExistence type="predicted"/>
<organism evidence="1 2">
    <name type="scientific">Lindgomyces ingoldianus</name>
    <dbReference type="NCBI Taxonomy" id="673940"/>
    <lineage>
        <taxon>Eukaryota</taxon>
        <taxon>Fungi</taxon>
        <taxon>Dikarya</taxon>
        <taxon>Ascomycota</taxon>
        <taxon>Pezizomycotina</taxon>
        <taxon>Dothideomycetes</taxon>
        <taxon>Pleosporomycetidae</taxon>
        <taxon>Pleosporales</taxon>
        <taxon>Lindgomycetaceae</taxon>
        <taxon>Lindgomyces</taxon>
    </lineage>
</organism>
<evidence type="ECO:0000313" key="1">
    <source>
        <dbReference type="EMBL" id="KAF2474542.1"/>
    </source>
</evidence>
<sequence>MTTYCYYPYQEQPQVVWQPNTFGYLHYDRQRSKTPTSLINHTGLSPGPLSTPPQSRNPSQPPEQAPDQMIWDDASGSPSNSPTSVNTPDLDSFEVEMLDATDSMRNLCHASNEMGTTQVSPVGVEAPDMMFLSDQALQDAYNATIVAIQQQQQQQFTLQFNTQNRPSQEVPLAPPSPFNHLYSQGYTNQPPRQDPWTSQRPSQNSNVPQSDAVVFDLETDPVDYGAFINPDVGQWTMNVPDYLISPTESAVPPLDGPNRFQGQSQIQSPVEMSVSTSSSGADSQSFINYNSSSPLFTESYITEPPHFPLSPGNSTITQPPRSPCQAPVSPFLSMPSPGGSEGMFSSQYSDPRIMLDPYPVEQFDAKPAPPPSPVQTDPSPIRTIPEITYDSPDTETPLPQPAGKGQAGRPGGRALGTHLEPKVAKAAHDMRKIVACWHCVLQRDKCGPGDTCERCLKRSQRPNSDCGLGCSRVKLVELVQCFLPSLYTQMHEDAQLTHFVSQHIRQWGNAEITIYMTCGQNAMPRIPVKVYEFLPKTQELLRQFQYFTDPVTHKMVRVEKSSPAVGMVHINHNEEKKYDKYINDIIDHHLGAFGELCWMEDDNDFQHKLFMLMMKVKPRSDEEVKLLREVFRLIIATFIMSHTLSIAEETKHASLSKLHSYPGPSAYVENFTSPRMTNRQLKYFFARLQKHILTTVLNKLQQMFKSSRGCDKWMAAFIAVIGMCMAHEDQQKTLHLVMETKSASEGANWMDSQARADFACREIDARMGFIAQIFRWKFNRKCNPLRNAEHDWDREVGFGDANSVEFVRGVAQLVKENIDFLQMRQAVSISHSNQTKYTSRLVAQFLLSFWLPS</sequence>
<keyword evidence="2" id="KW-1185">Reference proteome</keyword>
<comment type="caution">
    <text evidence="1">The sequence shown here is derived from an EMBL/GenBank/DDBJ whole genome shotgun (WGS) entry which is preliminary data.</text>
</comment>
<gene>
    <name evidence="1" type="ORF">BDR25DRAFT_109641</name>
</gene>
<accession>A0ACB6R644</accession>
<dbReference type="Proteomes" id="UP000799755">
    <property type="component" value="Unassembled WGS sequence"/>
</dbReference>